<dbReference type="InterPro" id="IPR004089">
    <property type="entry name" value="MCPsignal_dom"/>
</dbReference>
<organism evidence="11 12">
    <name type="scientific">Paenalkalicoccus suaedae</name>
    <dbReference type="NCBI Taxonomy" id="2592382"/>
    <lineage>
        <taxon>Bacteria</taxon>
        <taxon>Bacillati</taxon>
        <taxon>Bacillota</taxon>
        <taxon>Bacilli</taxon>
        <taxon>Bacillales</taxon>
        <taxon>Bacillaceae</taxon>
        <taxon>Paenalkalicoccus</taxon>
    </lineage>
</organism>
<dbReference type="SUPFAM" id="SSF58104">
    <property type="entry name" value="Methyl-accepting chemotaxis protein (MCP) signaling domain"/>
    <property type="match status" value="1"/>
</dbReference>
<feature type="domain" description="HAMP" evidence="10">
    <location>
        <begin position="231"/>
        <end position="284"/>
    </location>
</feature>
<dbReference type="Gene3D" id="6.10.340.10">
    <property type="match status" value="1"/>
</dbReference>
<dbReference type="SMART" id="SM00304">
    <property type="entry name" value="HAMP"/>
    <property type="match status" value="2"/>
</dbReference>
<evidence type="ECO:0000259" key="9">
    <source>
        <dbReference type="PROSITE" id="PS50111"/>
    </source>
</evidence>
<reference evidence="12" key="1">
    <citation type="submission" date="2019-07" db="EMBL/GenBank/DDBJ databases">
        <title>Bacillus alkalisoli sp. nov. isolated from saline soil.</title>
        <authorList>
            <person name="Sun J.-Q."/>
            <person name="Xu L."/>
        </authorList>
    </citation>
    <scope>NUCLEOTIDE SEQUENCE [LARGE SCALE GENOMIC DNA]</scope>
    <source>
        <strain evidence="12">M4U3P1</strain>
    </source>
</reference>
<accession>A0A859FBD2</accession>
<evidence type="ECO:0000256" key="4">
    <source>
        <dbReference type="ARBA" id="ARBA00023224"/>
    </source>
</evidence>
<dbReference type="SMART" id="SM00283">
    <property type="entry name" value="MA"/>
    <property type="match status" value="1"/>
</dbReference>
<keyword evidence="3 8" id="KW-0472">Membrane</keyword>
<evidence type="ECO:0000256" key="1">
    <source>
        <dbReference type="ARBA" id="ARBA00004236"/>
    </source>
</evidence>
<dbReference type="PROSITE" id="PS50885">
    <property type="entry name" value="HAMP"/>
    <property type="match status" value="1"/>
</dbReference>
<keyword evidence="8" id="KW-0812">Transmembrane</keyword>
<evidence type="ECO:0000256" key="7">
    <source>
        <dbReference type="SAM" id="Coils"/>
    </source>
</evidence>
<evidence type="ECO:0000256" key="3">
    <source>
        <dbReference type="ARBA" id="ARBA00023136"/>
    </source>
</evidence>
<keyword evidence="4 6" id="KW-0807">Transducer</keyword>
<keyword evidence="12" id="KW-1185">Reference proteome</keyword>
<evidence type="ECO:0000256" key="2">
    <source>
        <dbReference type="ARBA" id="ARBA00022475"/>
    </source>
</evidence>
<dbReference type="PANTHER" id="PTHR32089:SF112">
    <property type="entry name" value="LYSOZYME-LIKE PROTEIN-RELATED"/>
    <property type="match status" value="1"/>
</dbReference>
<dbReference type="GO" id="GO:0007165">
    <property type="term" value="P:signal transduction"/>
    <property type="evidence" value="ECO:0007669"/>
    <property type="project" value="UniProtKB-KW"/>
</dbReference>
<dbReference type="Pfam" id="PF00015">
    <property type="entry name" value="MCPsignal"/>
    <property type="match status" value="1"/>
</dbReference>
<keyword evidence="2" id="KW-1003">Cell membrane</keyword>
<feature type="transmembrane region" description="Helical" evidence="8">
    <location>
        <begin position="206"/>
        <end position="229"/>
    </location>
</feature>
<feature type="domain" description="Methyl-accepting transducer" evidence="9">
    <location>
        <begin position="303"/>
        <end position="546"/>
    </location>
</feature>
<dbReference type="Proteomes" id="UP000318138">
    <property type="component" value="Chromosome"/>
</dbReference>
<dbReference type="PANTHER" id="PTHR32089">
    <property type="entry name" value="METHYL-ACCEPTING CHEMOTAXIS PROTEIN MCPB"/>
    <property type="match status" value="1"/>
</dbReference>
<dbReference type="InterPro" id="IPR003660">
    <property type="entry name" value="HAMP_dom"/>
</dbReference>
<sequence length="592" mass="66371">MGRKKSLGIKRSLTNKGNRRFSWFGIRHWRLTRKYAVVFASTLGFFLLSALLVYTALAGAKDDVTELQRSGDRAVMLTDMTQLFEERYGLLLEYIFFPNEEITAAYTASSEEFSRLLEDITPYLDTDEMVSLTTLIEGNDAQLNDLFFRQADEVAGDLSNITFTEVIINRAQTIKDRNFYALQQLRIMVDDARESSAVSTNESLDFVTVLLSVLFLASMIVSLGLLILINRSIRKRLRTILAYSSNLTKGNIHVPSIKDDTRDELGELSRALDDVKEKLQETMLSMQATSDDVKNKTDFLTVFTTNLKTNSTNVYSSMQTLLAGMEEQSNAFLDISSAMKAYSLNMREVHDRSNKLYASSEEISELTKEGNKKMSTSVKEIEKTNRMVQESSSRVTSLGDRSEDIAQFVQTIEEIANQTNLLALNASIEAARAGNHGKGFAVVANEIRKLSEGVRLAVAEITTIVERIQTDTRQVSESLSNGSAEAERGLIQMRETGAYFEQIFERVKEMESLVTDNATSIQSIAAQTEQMEETVERTAETAASATTNIGEVTKTMDSQQHQVEEVAENTNELKDTTEELNRIVDKYKQEAS</sequence>
<dbReference type="KEGG" id="psua:FLK61_28390"/>
<evidence type="ECO:0000259" key="10">
    <source>
        <dbReference type="PROSITE" id="PS50885"/>
    </source>
</evidence>
<gene>
    <name evidence="11" type="ORF">FLK61_28390</name>
</gene>
<dbReference type="Gene3D" id="1.10.287.950">
    <property type="entry name" value="Methyl-accepting chemotaxis protein"/>
    <property type="match status" value="1"/>
</dbReference>
<keyword evidence="8" id="KW-1133">Transmembrane helix</keyword>
<dbReference type="EMBL" id="CP041372">
    <property type="protein sequence ID" value="QKS70663.1"/>
    <property type="molecule type" value="Genomic_DNA"/>
</dbReference>
<evidence type="ECO:0000313" key="11">
    <source>
        <dbReference type="EMBL" id="QKS70663.1"/>
    </source>
</evidence>
<dbReference type="AlphaFoldDB" id="A0A859FBD2"/>
<dbReference type="Pfam" id="PF00672">
    <property type="entry name" value="HAMP"/>
    <property type="match status" value="1"/>
</dbReference>
<comment type="subcellular location">
    <subcellularLocation>
        <location evidence="1">Cell membrane</location>
    </subcellularLocation>
</comment>
<protein>
    <submittedName>
        <fullName evidence="11">Methyl-accepting chemotaxis protein</fullName>
    </submittedName>
</protein>
<feature type="coiled-coil region" evidence="7">
    <location>
        <begin position="258"/>
        <end position="296"/>
    </location>
</feature>
<proteinExistence type="inferred from homology"/>
<dbReference type="RefSeq" id="WP_176008699.1">
    <property type="nucleotide sequence ID" value="NZ_CP041372.2"/>
</dbReference>
<comment type="similarity">
    <text evidence="5">Belongs to the methyl-accepting chemotaxis (MCP) protein family.</text>
</comment>
<dbReference type="GO" id="GO:0005886">
    <property type="term" value="C:plasma membrane"/>
    <property type="evidence" value="ECO:0007669"/>
    <property type="project" value="UniProtKB-SubCell"/>
</dbReference>
<evidence type="ECO:0000313" key="12">
    <source>
        <dbReference type="Proteomes" id="UP000318138"/>
    </source>
</evidence>
<keyword evidence="7" id="KW-0175">Coiled coil</keyword>
<feature type="coiled-coil region" evidence="7">
    <location>
        <begin position="556"/>
        <end position="590"/>
    </location>
</feature>
<evidence type="ECO:0000256" key="8">
    <source>
        <dbReference type="SAM" id="Phobius"/>
    </source>
</evidence>
<evidence type="ECO:0000256" key="5">
    <source>
        <dbReference type="ARBA" id="ARBA00029447"/>
    </source>
</evidence>
<name>A0A859FBD2_9BACI</name>
<evidence type="ECO:0000256" key="6">
    <source>
        <dbReference type="PROSITE-ProRule" id="PRU00284"/>
    </source>
</evidence>
<dbReference type="PROSITE" id="PS50111">
    <property type="entry name" value="CHEMOTAXIS_TRANSDUC_2"/>
    <property type="match status" value="1"/>
</dbReference>